<gene>
    <name evidence="2" type="ORF">J2S35_001070</name>
</gene>
<feature type="transmembrane region" description="Helical" evidence="1">
    <location>
        <begin position="317"/>
        <end position="337"/>
    </location>
</feature>
<keyword evidence="1" id="KW-0472">Membrane</keyword>
<dbReference type="PANTHER" id="PTHR23530:SF1">
    <property type="entry name" value="PERMEASE, MAJOR FACILITATOR SUPERFAMILY-RELATED"/>
    <property type="match status" value="1"/>
</dbReference>
<proteinExistence type="predicted"/>
<dbReference type="PANTHER" id="PTHR23530">
    <property type="entry name" value="TRANSPORT PROTEIN-RELATED"/>
    <property type="match status" value="1"/>
</dbReference>
<dbReference type="Gene3D" id="1.20.1250.20">
    <property type="entry name" value="MFS general substrate transporter like domains"/>
    <property type="match status" value="1"/>
</dbReference>
<dbReference type="InterPro" id="IPR036259">
    <property type="entry name" value="MFS_trans_sf"/>
</dbReference>
<dbReference type="SUPFAM" id="SSF103473">
    <property type="entry name" value="MFS general substrate transporter"/>
    <property type="match status" value="1"/>
</dbReference>
<feature type="transmembrane region" description="Helical" evidence="1">
    <location>
        <begin position="133"/>
        <end position="150"/>
    </location>
</feature>
<dbReference type="AlphaFoldDB" id="A0AAE3YH69"/>
<feature type="transmembrane region" description="Helical" evidence="1">
    <location>
        <begin position="228"/>
        <end position="249"/>
    </location>
</feature>
<feature type="transmembrane region" description="Helical" evidence="1">
    <location>
        <begin position="7"/>
        <end position="26"/>
    </location>
</feature>
<dbReference type="GO" id="GO:0022857">
    <property type="term" value="F:transmembrane transporter activity"/>
    <property type="evidence" value="ECO:0007669"/>
    <property type="project" value="InterPro"/>
</dbReference>
<dbReference type="InterPro" id="IPR053160">
    <property type="entry name" value="MFS_DHA3_Transporter"/>
</dbReference>
<dbReference type="EMBL" id="JAVDUI010000001">
    <property type="protein sequence ID" value="MDR6892130.1"/>
    <property type="molecule type" value="Genomic_DNA"/>
</dbReference>
<protein>
    <submittedName>
        <fullName evidence="2">MFS family permease</fullName>
    </submittedName>
</protein>
<name>A0AAE3YH69_9MICC</name>
<dbReference type="Pfam" id="PF07690">
    <property type="entry name" value="MFS_1"/>
    <property type="match status" value="1"/>
</dbReference>
<sequence>MKRIYAYSFFAAAAITSFTVVDMLYFTGAGYSLAFVGTMFLVFNGTVSAAELPLAVLFDRFSGTKVIYIGLVLRLAALAIFFVNPGEGWLLVAQLLAGIAVAALSGTIPALIANSIEDQSIEGFASAYRILDWMGGAGSVIGGVAGGLIFQVYPQGIWLSAIVFLAAGTIAMIGFRAPEAEVERTPLRGYLVKVLGVFKNHSMWVGCAAGTASVAPYILWQMRFAETSVPFVIVTFVSMYLVGLLSPAIQRKVPVRRPQMVAVAVLNAVAMAGFALAPAGAWSFVTFMVHIVLQGVLSLMIGAYFQSQLTNDVRAASGSMSSLCNSLWVALAAPIVTRVAQDQGAVTAMLFAVVSFAVTALIAALRPIGAAEASR</sequence>
<reference evidence="2" key="1">
    <citation type="submission" date="2023-07" db="EMBL/GenBank/DDBJ databases">
        <title>Sequencing the genomes of 1000 actinobacteria strains.</title>
        <authorList>
            <person name="Klenk H.-P."/>
        </authorList>
    </citation>
    <scope>NUCLEOTIDE SEQUENCE</scope>
    <source>
        <strain evidence="2">DSM 13988</strain>
    </source>
</reference>
<evidence type="ECO:0000256" key="1">
    <source>
        <dbReference type="SAM" id="Phobius"/>
    </source>
</evidence>
<organism evidence="2 3">
    <name type="scientific">Falsarthrobacter nasiphocae</name>
    <dbReference type="NCBI Taxonomy" id="189863"/>
    <lineage>
        <taxon>Bacteria</taxon>
        <taxon>Bacillati</taxon>
        <taxon>Actinomycetota</taxon>
        <taxon>Actinomycetes</taxon>
        <taxon>Micrococcales</taxon>
        <taxon>Micrococcaceae</taxon>
        <taxon>Falsarthrobacter</taxon>
    </lineage>
</organism>
<feature type="transmembrane region" description="Helical" evidence="1">
    <location>
        <begin position="203"/>
        <end position="222"/>
    </location>
</feature>
<feature type="transmembrane region" description="Helical" evidence="1">
    <location>
        <begin position="156"/>
        <end position="175"/>
    </location>
</feature>
<feature type="transmembrane region" description="Helical" evidence="1">
    <location>
        <begin position="343"/>
        <end position="365"/>
    </location>
</feature>
<feature type="transmembrane region" description="Helical" evidence="1">
    <location>
        <begin position="261"/>
        <end position="281"/>
    </location>
</feature>
<feature type="transmembrane region" description="Helical" evidence="1">
    <location>
        <begin position="66"/>
        <end position="83"/>
    </location>
</feature>
<evidence type="ECO:0000313" key="3">
    <source>
        <dbReference type="Proteomes" id="UP001247307"/>
    </source>
</evidence>
<dbReference type="Proteomes" id="UP001247307">
    <property type="component" value="Unassembled WGS sequence"/>
</dbReference>
<dbReference type="RefSeq" id="WP_309850700.1">
    <property type="nucleotide sequence ID" value="NZ_BAAAIU010000005.1"/>
</dbReference>
<accession>A0AAE3YH69</accession>
<dbReference type="InterPro" id="IPR011701">
    <property type="entry name" value="MFS"/>
</dbReference>
<feature type="transmembrane region" description="Helical" evidence="1">
    <location>
        <begin position="32"/>
        <end position="54"/>
    </location>
</feature>
<keyword evidence="1" id="KW-0812">Transmembrane</keyword>
<feature type="transmembrane region" description="Helical" evidence="1">
    <location>
        <begin position="287"/>
        <end position="305"/>
    </location>
</feature>
<keyword evidence="1" id="KW-1133">Transmembrane helix</keyword>
<evidence type="ECO:0000313" key="2">
    <source>
        <dbReference type="EMBL" id="MDR6892130.1"/>
    </source>
</evidence>
<comment type="caution">
    <text evidence="2">The sequence shown here is derived from an EMBL/GenBank/DDBJ whole genome shotgun (WGS) entry which is preliminary data.</text>
</comment>
<feature type="transmembrane region" description="Helical" evidence="1">
    <location>
        <begin position="89"/>
        <end position="112"/>
    </location>
</feature>
<keyword evidence="3" id="KW-1185">Reference proteome</keyword>